<dbReference type="PROSITE" id="PS50966">
    <property type="entry name" value="ZF_SWIM"/>
    <property type="match status" value="1"/>
</dbReference>
<dbReference type="RefSeq" id="WP_262654688.1">
    <property type="nucleotide sequence ID" value="NZ_JAOQKE010000008.1"/>
</dbReference>
<feature type="domain" description="Helicase ATP-binding" evidence="5">
    <location>
        <begin position="920"/>
        <end position="1083"/>
    </location>
</feature>
<evidence type="ECO:0000259" key="4">
    <source>
        <dbReference type="PROSITE" id="PS50966"/>
    </source>
</evidence>
<protein>
    <submittedName>
        <fullName evidence="7">SNF2 family helicase</fullName>
    </submittedName>
</protein>
<keyword evidence="2" id="KW-0479">Metal-binding</keyword>
<keyword evidence="7" id="KW-0547">Nucleotide-binding</keyword>
<name>A0ABT2SLP7_9FIRM</name>
<evidence type="ECO:0000256" key="1">
    <source>
        <dbReference type="ARBA" id="ARBA00022801"/>
    </source>
</evidence>
<evidence type="ECO:0000256" key="3">
    <source>
        <dbReference type="SAM" id="MobiDB-lite"/>
    </source>
</evidence>
<dbReference type="SMART" id="SM00490">
    <property type="entry name" value="HELICc"/>
    <property type="match status" value="1"/>
</dbReference>
<feature type="domain" description="SWIM-type" evidence="4">
    <location>
        <begin position="47"/>
        <end position="85"/>
    </location>
</feature>
<dbReference type="InterPro" id="IPR049730">
    <property type="entry name" value="SNF2/RAD54-like_C"/>
</dbReference>
<dbReference type="EMBL" id="JAOQKE010000008">
    <property type="protein sequence ID" value="MCU6725393.1"/>
    <property type="molecule type" value="Genomic_DNA"/>
</dbReference>
<accession>A0ABT2SLP7</accession>
<feature type="domain" description="Helicase C-terminal" evidence="6">
    <location>
        <begin position="1204"/>
        <end position="1366"/>
    </location>
</feature>
<dbReference type="PANTHER" id="PTHR10799">
    <property type="entry name" value="SNF2/RAD54 HELICASE FAMILY"/>
    <property type="match status" value="1"/>
</dbReference>
<dbReference type="InterPro" id="IPR038718">
    <property type="entry name" value="SNF2-like_sf"/>
</dbReference>
<evidence type="ECO:0000259" key="5">
    <source>
        <dbReference type="PROSITE" id="PS51192"/>
    </source>
</evidence>
<dbReference type="Pfam" id="PF08455">
    <property type="entry name" value="SNF2_assoc"/>
    <property type="match status" value="1"/>
</dbReference>
<evidence type="ECO:0000313" key="8">
    <source>
        <dbReference type="Proteomes" id="UP001652338"/>
    </source>
</evidence>
<dbReference type="InterPro" id="IPR027417">
    <property type="entry name" value="P-loop_NTPase"/>
</dbReference>
<keyword evidence="7" id="KW-0067">ATP-binding</keyword>
<dbReference type="Gene3D" id="3.40.50.10810">
    <property type="entry name" value="Tandem AAA-ATPase domain"/>
    <property type="match status" value="1"/>
</dbReference>
<dbReference type="InterPro" id="IPR001650">
    <property type="entry name" value="Helicase_C-like"/>
</dbReference>
<feature type="compositionally biased region" description="Basic and acidic residues" evidence="3">
    <location>
        <begin position="114"/>
        <end position="227"/>
    </location>
</feature>
<dbReference type="InterPro" id="IPR007527">
    <property type="entry name" value="Znf_SWIM"/>
</dbReference>
<dbReference type="Gene3D" id="3.40.50.300">
    <property type="entry name" value="P-loop containing nucleotide triphosphate hydrolases"/>
    <property type="match status" value="1"/>
</dbReference>
<dbReference type="Pfam" id="PF00176">
    <property type="entry name" value="SNF2-rel_dom"/>
    <property type="match status" value="1"/>
</dbReference>
<dbReference type="CDD" id="cd18793">
    <property type="entry name" value="SF2_C_SNF"/>
    <property type="match status" value="1"/>
</dbReference>
<gene>
    <name evidence="7" type="ORF">OCV47_08530</name>
</gene>
<feature type="region of interest" description="Disordered" evidence="3">
    <location>
        <begin position="114"/>
        <end position="228"/>
    </location>
</feature>
<dbReference type="Proteomes" id="UP001652338">
    <property type="component" value="Unassembled WGS sequence"/>
</dbReference>
<dbReference type="InterPro" id="IPR014001">
    <property type="entry name" value="Helicase_ATP-bd"/>
</dbReference>
<keyword evidence="2" id="KW-0862">Zinc</keyword>
<dbReference type="InterPro" id="IPR000330">
    <property type="entry name" value="SNF2_N"/>
</dbReference>
<dbReference type="GO" id="GO:0004386">
    <property type="term" value="F:helicase activity"/>
    <property type="evidence" value="ECO:0007669"/>
    <property type="project" value="UniProtKB-KW"/>
</dbReference>
<dbReference type="PROSITE" id="PS51192">
    <property type="entry name" value="HELICASE_ATP_BIND_1"/>
    <property type="match status" value="1"/>
</dbReference>
<dbReference type="SMART" id="SM00487">
    <property type="entry name" value="DEXDc"/>
    <property type="match status" value="1"/>
</dbReference>
<reference evidence="7 8" key="1">
    <citation type="journal article" date="2021" name="ISME Commun">
        <title>Automated analysis of genomic sequences facilitates high-throughput and comprehensive description of bacteria.</title>
        <authorList>
            <person name="Hitch T.C.A."/>
        </authorList>
    </citation>
    <scope>NUCLEOTIDE SEQUENCE [LARGE SCALE GENOMIC DNA]</scope>
    <source>
        <strain evidence="7 8">Sanger_29</strain>
    </source>
</reference>
<dbReference type="SUPFAM" id="SSF52540">
    <property type="entry name" value="P-loop containing nucleoside triphosphate hydrolases"/>
    <property type="match status" value="2"/>
</dbReference>
<dbReference type="InterPro" id="IPR013663">
    <property type="entry name" value="Helicase_SWF/SNF/SWI_bac"/>
</dbReference>
<comment type="caution">
    <text evidence="7">The sequence shown here is derived from an EMBL/GenBank/DDBJ whole genome shotgun (WGS) entry which is preliminary data.</text>
</comment>
<evidence type="ECO:0000256" key="2">
    <source>
        <dbReference type="PROSITE-ProRule" id="PRU00325"/>
    </source>
</evidence>
<keyword evidence="7" id="KW-0347">Helicase</keyword>
<organism evidence="7 8">
    <name type="scientific">Muricoprocola aceti</name>
    <dbReference type="NCBI Taxonomy" id="2981772"/>
    <lineage>
        <taxon>Bacteria</taxon>
        <taxon>Bacillati</taxon>
        <taxon>Bacillota</taxon>
        <taxon>Clostridia</taxon>
        <taxon>Lachnospirales</taxon>
        <taxon>Lachnospiraceae</taxon>
        <taxon>Muricoprocola</taxon>
    </lineage>
</organism>
<dbReference type="CDD" id="cd18012">
    <property type="entry name" value="DEXQc_arch_SWI2_SNF2"/>
    <property type="match status" value="1"/>
</dbReference>
<dbReference type="PROSITE" id="PS51194">
    <property type="entry name" value="HELICASE_CTER"/>
    <property type="match status" value="1"/>
</dbReference>
<keyword evidence="2" id="KW-0863">Zinc-finger</keyword>
<proteinExistence type="predicted"/>
<dbReference type="Pfam" id="PF00271">
    <property type="entry name" value="Helicase_C"/>
    <property type="match status" value="1"/>
</dbReference>
<evidence type="ECO:0000259" key="6">
    <source>
        <dbReference type="PROSITE" id="PS51194"/>
    </source>
</evidence>
<keyword evidence="1" id="KW-0378">Hydrolase</keyword>
<sequence length="1371" mass="159849">MLDKSWKEKFNEIALAQGKERYMGNRVADLKKDGDHYSAGILGRERRNVSLVLKDGKPIRMICSCPKAKSGSKCEHMAALLYALEAQFHPEDDPKKMVEKERLERQKALVLQAEEAKKREEQKKKKLLEEEERKKQEQLRLQEEEERKKQEQQRLWEEMQQLEREKKREEREQRKAEKARKEAEQRRKNQEELQKKREREQAEKERRESIRQQKKAEKEKKLAKKEQNPMVYTPLNESWQEQDDQNAETKKLAALDEYRYFDADQIIASAEIPEQVWLEGQRLLNQGKMNALSVSTGYDASGQVDEQMGQAAASVGKERNQFSVTALFSKNELLNLNCGCPECRKRYYYRWGRDTRSECKYVAALLLALKQALKRNNTGDATDRNADQFLSLWQKRENRQLLTEQLSKENSLELQPRLVKKNGDLTVSFKFGSGRLFVVKSLSDFCNLVKNAATATYGKDTVIRHIRENFTPEGQKWLQFIEQIVQEESEIARYYQGDYYGRYHLRNIVSIGGDLNLFGWRLDEFYQKLGTALVAYEDRGQIKTQRSDLHCELSNPSFKIKITENMPENGRKRDVQFHGICVQGILPELFFGMHHAYFIENERFCRTDEEFRKTIEPFMPLVDEDGEFSFQIGRNNMSEFYYQVLPKLEEMAEIEESDPEKFHAYLPPKVNFVFYLDAPDGDAVCKIAAKYGERTCQIIGAQREREESWRDVHTEERILFRTRQWLPYVNERLGELNCGRDEETVLRLMGEGVEELMTMGEVQCTDRFRARRVVHHVKVSVGVSVSEGLLNLDISTDDIPQDELLDILNSYRRKQRYHRLKDGSYVELEDHSLEMLAELMDSMQMKPKDFVTGKMHLPLYRSLYLNKMLEENEEIYSDRDSHFRKIVKEFKTVEDADYEILSSLSRIMRNYQKNGYKWMRTLAERQFGGILADDMGLGKTLQMISVLLAARQENKEEHIVSLVVSPASLVFNWGEELARFAPELNVCLVTGMQTERQKLIASYQEYDVLVTSYDLLKRDIHFYEECRFAYQVIDEAQYIKNHTIAAAKAVKVIKSVHRFVLTGTPIENRLSELWSIFDYLMPGFLYSYETFRKELEIPIAKHQDEQALARLQKMTAPFILRRRKEDVLKDLPEKLEEVRYVRLEGEQQKLYDGQVVHIQTMLAEQSGEDFNRKKLQLLAELTHLRQICCDPALCFEQYQGDAAKLEACLELVKSAIDGGHRILLFSQFTSMLEILKQRLIGEGIDYYTITGATPKEERIQLVKKFNSGDVPIFLISLKAGGVGLNLTGADMVIHYDPWWNLAAQNQATDRAHRIGQTKKVTVYKLIAKNTVEEKILKLQETKRDLADQVINGAGTSLSSMSKEELLELLEM</sequence>
<keyword evidence="8" id="KW-1185">Reference proteome</keyword>
<evidence type="ECO:0000313" key="7">
    <source>
        <dbReference type="EMBL" id="MCU6725393.1"/>
    </source>
</evidence>